<organism evidence="1 2">
    <name type="scientific">Sediminibacillus dalangtanensis</name>
    <dbReference type="NCBI Taxonomy" id="2729421"/>
    <lineage>
        <taxon>Bacteria</taxon>
        <taxon>Bacillati</taxon>
        <taxon>Bacillota</taxon>
        <taxon>Bacilli</taxon>
        <taxon>Bacillales</taxon>
        <taxon>Bacillaceae</taxon>
        <taxon>Sediminibacillus</taxon>
    </lineage>
</organism>
<accession>A0ABX7VN94</accession>
<dbReference type="Pfam" id="PF09932">
    <property type="entry name" value="DUF2164"/>
    <property type="match status" value="1"/>
</dbReference>
<gene>
    <name evidence="1" type="ORF">ERJ70_02675</name>
</gene>
<sequence>MKQSFELTPQQKEDMTAAIKSYFSKERNEDLGDLAASLILDFFTEELAPKFYNIGVEDSHAFLSAKLEDIFEIQK</sequence>
<name>A0ABX7VN94_9BACI</name>
<proteinExistence type="predicted"/>
<dbReference type="RefSeq" id="WP_209366995.1">
    <property type="nucleotide sequence ID" value="NZ_CP046956.1"/>
</dbReference>
<evidence type="ECO:0000313" key="2">
    <source>
        <dbReference type="Proteomes" id="UP000665043"/>
    </source>
</evidence>
<dbReference type="EMBL" id="CP046956">
    <property type="protein sequence ID" value="QTM98314.1"/>
    <property type="molecule type" value="Genomic_DNA"/>
</dbReference>
<dbReference type="Proteomes" id="UP000665043">
    <property type="component" value="Chromosome"/>
</dbReference>
<protein>
    <submittedName>
        <fullName evidence="1">DUF2164 family protein</fullName>
    </submittedName>
</protein>
<evidence type="ECO:0000313" key="1">
    <source>
        <dbReference type="EMBL" id="QTM98314.1"/>
    </source>
</evidence>
<reference evidence="1 2" key="1">
    <citation type="submission" date="2019-12" db="EMBL/GenBank/DDBJ databases">
        <title>The whole genome sequencing of a strain isolated from a Mars analog, Dalangtan Playa.</title>
        <authorList>
            <person name="Huang T."/>
        </authorList>
    </citation>
    <scope>NUCLEOTIDE SEQUENCE [LARGE SCALE GENOMIC DNA]</scope>
    <source>
        <strain evidence="1 2">DP4-553-S</strain>
    </source>
</reference>
<keyword evidence="2" id="KW-1185">Reference proteome</keyword>
<dbReference type="InterPro" id="IPR018680">
    <property type="entry name" value="DUF2164"/>
</dbReference>